<feature type="domain" description="DNA-directed DNA polymerase family B multifunctional" evidence="8">
    <location>
        <begin position="404"/>
        <end position="435"/>
    </location>
</feature>
<keyword evidence="2 7" id="KW-0808">Transferase</keyword>
<evidence type="ECO:0000313" key="10">
    <source>
        <dbReference type="EMBL" id="HEB96867.1"/>
    </source>
</evidence>
<reference evidence="10" key="1">
    <citation type="journal article" date="2020" name="mSystems">
        <title>Genome- and Community-Level Interaction Insights into Carbon Utilization and Element Cycling Functions of Hydrothermarchaeota in Hydrothermal Sediment.</title>
        <authorList>
            <person name="Zhou Z."/>
            <person name="Liu Y."/>
            <person name="Xu W."/>
            <person name="Pan J."/>
            <person name="Luo Z.H."/>
            <person name="Li M."/>
        </authorList>
    </citation>
    <scope>NUCLEOTIDE SEQUENCE [LARGE SCALE GENOMIC DNA]</scope>
    <source>
        <strain evidence="10">HyVt-443</strain>
    </source>
</reference>
<dbReference type="InterPro" id="IPR043502">
    <property type="entry name" value="DNA/RNA_pol_sf"/>
</dbReference>
<dbReference type="Gene3D" id="3.90.1600.10">
    <property type="entry name" value="Palm domain of DNA polymerase"/>
    <property type="match status" value="2"/>
</dbReference>
<dbReference type="GO" id="GO:0000166">
    <property type="term" value="F:nucleotide binding"/>
    <property type="evidence" value="ECO:0007669"/>
    <property type="project" value="InterPro"/>
</dbReference>
<dbReference type="SUPFAM" id="SSF56672">
    <property type="entry name" value="DNA/RNA polymerases"/>
    <property type="match status" value="1"/>
</dbReference>
<dbReference type="InterPro" id="IPR023211">
    <property type="entry name" value="DNA_pol_palm_dom_sf"/>
</dbReference>
<dbReference type="SMART" id="SM00486">
    <property type="entry name" value="POLBc"/>
    <property type="match status" value="1"/>
</dbReference>
<dbReference type="PROSITE" id="PS00116">
    <property type="entry name" value="DNA_POLYMERASE_B"/>
    <property type="match status" value="1"/>
</dbReference>
<dbReference type="Gene3D" id="2.40.50.590">
    <property type="match status" value="2"/>
</dbReference>
<comment type="catalytic activity">
    <reaction evidence="6 7">
        <text>DNA(n) + a 2'-deoxyribonucleoside 5'-triphosphate = DNA(n+1) + diphosphate</text>
        <dbReference type="Rhea" id="RHEA:22508"/>
        <dbReference type="Rhea" id="RHEA-COMP:17339"/>
        <dbReference type="Rhea" id="RHEA-COMP:17340"/>
        <dbReference type="ChEBI" id="CHEBI:33019"/>
        <dbReference type="ChEBI" id="CHEBI:61560"/>
        <dbReference type="ChEBI" id="CHEBI:173112"/>
        <dbReference type="EC" id="2.7.7.7"/>
    </reaction>
</comment>
<dbReference type="GO" id="GO:0003677">
    <property type="term" value="F:DNA binding"/>
    <property type="evidence" value="ECO:0007669"/>
    <property type="project" value="UniProtKB-KW"/>
</dbReference>
<keyword evidence="5 7" id="KW-0238">DNA-binding</keyword>
<dbReference type="Gene3D" id="3.30.420.10">
    <property type="entry name" value="Ribonuclease H-like superfamily/Ribonuclease H"/>
    <property type="match status" value="1"/>
</dbReference>
<dbReference type="Pfam" id="PF21474">
    <property type="entry name" value="DNApolII_N"/>
    <property type="match status" value="1"/>
</dbReference>
<dbReference type="GO" id="GO:0003887">
    <property type="term" value="F:DNA-directed DNA polymerase activity"/>
    <property type="evidence" value="ECO:0007669"/>
    <property type="project" value="UniProtKB-KW"/>
</dbReference>
<dbReference type="InterPro" id="IPR006133">
    <property type="entry name" value="DNA-dir_DNA_pol_B_exonuc"/>
</dbReference>
<dbReference type="PRINTS" id="PR00106">
    <property type="entry name" value="DNAPOLB"/>
</dbReference>
<keyword evidence="4 7" id="KW-0239">DNA-directed DNA polymerase</keyword>
<dbReference type="GO" id="GO:0045004">
    <property type="term" value="P:DNA replication proofreading"/>
    <property type="evidence" value="ECO:0007669"/>
    <property type="project" value="TreeGrafter"/>
</dbReference>
<evidence type="ECO:0000256" key="6">
    <source>
        <dbReference type="ARBA" id="ARBA00049244"/>
    </source>
</evidence>
<dbReference type="Pfam" id="PF03104">
    <property type="entry name" value="DNA_pol_B_exo1"/>
    <property type="match status" value="1"/>
</dbReference>
<evidence type="ECO:0000256" key="4">
    <source>
        <dbReference type="ARBA" id="ARBA00022932"/>
    </source>
</evidence>
<evidence type="ECO:0000259" key="9">
    <source>
        <dbReference type="Pfam" id="PF03104"/>
    </source>
</evidence>
<organism evidence="10">
    <name type="scientific">Sedimenticola thiotaurini</name>
    <dbReference type="NCBI Taxonomy" id="1543721"/>
    <lineage>
        <taxon>Bacteria</taxon>
        <taxon>Pseudomonadati</taxon>
        <taxon>Pseudomonadota</taxon>
        <taxon>Gammaproteobacteria</taxon>
        <taxon>Chromatiales</taxon>
        <taxon>Sedimenticolaceae</taxon>
        <taxon>Sedimenticola</taxon>
    </lineage>
</organism>
<dbReference type="GO" id="GO:0009432">
    <property type="term" value="P:SOS response"/>
    <property type="evidence" value="ECO:0007669"/>
    <property type="project" value="TreeGrafter"/>
</dbReference>
<dbReference type="SUPFAM" id="SSF53098">
    <property type="entry name" value="Ribonuclease H-like"/>
    <property type="match status" value="1"/>
</dbReference>
<evidence type="ECO:0000256" key="1">
    <source>
        <dbReference type="ARBA" id="ARBA00005755"/>
    </source>
</evidence>
<dbReference type="InterPro" id="IPR036397">
    <property type="entry name" value="RNaseH_sf"/>
</dbReference>
<comment type="similarity">
    <text evidence="1 7">Belongs to the DNA polymerase type-B family.</text>
</comment>
<evidence type="ECO:0000256" key="5">
    <source>
        <dbReference type="ARBA" id="ARBA00023125"/>
    </source>
</evidence>
<evidence type="ECO:0000256" key="7">
    <source>
        <dbReference type="RuleBase" id="RU000442"/>
    </source>
</evidence>
<proteinExistence type="inferred from homology"/>
<dbReference type="EC" id="2.7.7.7" evidence="7"/>
<comment type="caution">
    <text evidence="10">The sequence shown here is derived from an EMBL/GenBank/DDBJ whole genome shotgun (WGS) entry which is preliminary data.</text>
</comment>
<dbReference type="Pfam" id="PF00136">
    <property type="entry name" value="DNA_pol_B"/>
    <property type="match status" value="2"/>
</dbReference>
<dbReference type="Gene3D" id="1.10.132.60">
    <property type="entry name" value="DNA polymerase family B, C-terminal domain"/>
    <property type="match status" value="1"/>
</dbReference>
<dbReference type="InterPro" id="IPR012337">
    <property type="entry name" value="RNaseH-like_sf"/>
</dbReference>
<dbReference type="InterPro" id="IPR006134">
    <property type="entry name" value="DNA-dir_DNA_pol_B_multi_dom"/>
</dbReference>
<gene>
    <name evidence="10" type="ORF">ENI96_10615</name>
</gene>
<dbReference type="Proteomes" id="UP000886251">
    <property type="component" value="Unassembled WGS sequence"/>
</dbReference>
<dbReference type="InterPro" id="IPR042087">
    <property type="entry name" value="DNA_pol_B_thumb"/>
</dbReference>
<dbReference type="InterPro" id="IPR017964">
    <property type="entry name" value="DNA-dir_DNA_pol_B_CS"/>
</dbReference>
<evidence type="ECO:0000256" key="2">
    <source>
        <dbReference type="ARBA" id="ARBA00022679"/>
    </source>
</evidence>
<dbReference type="InterPro" id="IPR006172">
    <property type="entry name" value="DNA-dir_DNA_pol_B"/>
</dbReference>
<protein>
    <recommendedName>
        <fullName evidence="7">DNA polymerase</fullName>
        <ecNumber evidence="7">2.7.7.7</ecNumber>
    </recommendedName>
</protein>
<dbReference type="FunFam" id="3.90.1600.10:FF:000030">
    <property type="entry name" value="DNA polymerase II"/>
    <property type="match status" value="1"/>
</dbReference>
<evidence type="ECO:0000256" key="3">
    <source>
        <dbReference type="ARBA" id="ARBA00022695"/>
    </source>
</evidence>
<dbReference type="PANTHER" id="PTHR10322">
    <property type="entry name" value="DNA POLYMERASE CATALYTIC SUBUNIT"/>
    <property type="match status" value="1"/>
</dbReference>
<accession>A0A831RK40</accession>
<sequence length="773" mass="88749">MERIEGFLLTRHWHDRPDGLELRFWACTGRGPLELVYPGQEAVCFVERTVAPERLPLPPSSYRRRPLALQTLEGTPVDALYLPRLQQLQRLRELAGRRHIRLCEADVKPADRFLMERFVTAPFRAEGRIERASGGHLRMVGARLAPADHRPRPSWLSLDIETDGRRGPILSIAWSGQGREAVLMQGNGEEWPADHGLPIHWFPDERALLQGLVEQLREQDPDLILGWNLINFDLDYLERRCRRHGLPFAIGRDGGNARILAPRRSGQPRIASIPGRVALDGIEQLRAAFWSFDSFALDHVARQLLGQGKLIGDEEDRIGEIRRRFREDRIGLARYNLEDCRLVERIFDHTRLIDFCLQRARLTGLTLGRQGGSVAAFDNLYLPRLHRAGVVAWDIGSFEFDASSPGGYVMESSPGLYDNVLVLDFKSLYPSIIRTFLIDPLGMARAGDDAVPGFLGARFSRHQHILPAVIEALWQEREAARRDHDAPLSQAVKILMNSFYGVLGADGCRFRNPALTSSITRRGHWIITRSRDWIEDQGLRVIYGDTDSLFVLLGPGVDEAGARHRGAALATGLNRWWEQRIREEFGLESRLEIEFETHYLRFLMPTVRGSDTGSKKRYAGVVRDGDGTLQVRFKGLESVRSDWTPLARRFQQELYRRIFFDRPYDDYIRQTVRQLRAGELDRELVYRKRLRRPLESYRRNVPPQVQAARKSHRPGRVVHYLITVDGPEPLDNHHSPIDYDHYIERQLAPAADGILHFLKREFRHIVDDQLALF</sequence>
<dbReference type="NCBIfam" id="NF004421">
    <property type="entry name" value="PRK05762.1-2"/>
    <property type="match status" value="1"/>
</dbReference>
<dbReference type="InterPro" id="IPR050240">
    <property type="entry name" value="DNA_pol_type-B"/>
</dbReference>
<feature type="domain" description="DNA-directed DNA polymerase family B exonuclease" evidence="9">
    <location>
        <begin position="150"/>
        <end position="284"/>
    </location>
</feature>
<dbReference type="PANTHER" id="PTHR10322:SF23">
    <property type="entry name" value="DNA POLYMERASE DELTA CATALYTIC SUBUNIT"/>
    <property type="match status" value="1"/>
</dbReference>
<keyword evidence="7" id="KW-0235">DNA replication</keyword>
<feature type="domain" description="DNA-directed DNA polymerase family B multifunctional" evidence="8">
    <location>
        <begin position="490"/>
        <end position="713"/>
    </location>
</feature>
<evidence type="ECO:0000259" key="8">
    <source>
        <dbReference type="Pfam" id="PF00136"/>
    </source>
</evidence>
<dbReference type="EMBL" id="DRKP01000123">
    <property type="protein sequence ID" value="HEB96867.1"/>
    <property type="molecule type" value="Genomic_DNA"/>
</dbReference>
<dbReference type="AlphaFoldDB" id="A0A831RK40"/>
<dbReference type="GO" id="GO:0008296">
    <property type="term" value="F:3'-5'-DNA exonuclease activity"/>
    <property type="evidence" value="ECO:0007669"/>
    <property type="project" value="TreeGrafter"/>
</dbReference>
<name>A0A831RK40_9GAMM</name>
<dbReference type="CDD" id="cd05537">
    <property type="entry name" value="POLBc_Pol_II"/>
    <property type="match status" value="1"/>
</dbReference>
<keyword evidence="3 7" id="KW-0548">Nucleotidyltransferase</keyword>